<dbReference type="SUPFAM" id="SSF144232">
    <property type="entry name" value="HIT/MYND zinc finger-like"/>
    <property type="match status" value="1"/>
</dbReference>
<dbReference type="EMBL" id="BLIY01000003">
    <property type="protein sequence ID" value="GFE52879.1"/>
    <property type="molecule type" value="Genomic_DNA"/>
</dbReference>
<proteinExistence type="predicted"/>
<protein>
    <submittedName>
        <fullName evidence="6">MYND finger domain-containing protein, putative</fullName>
    </submittedName>
</protein>
<comment type="caution">
    <text evidence="6">The sequence shown here is derived from an EMBL/GenBank/DDBJ whole genome shotgun (WGS) entry which is preliminary data.</text>
</comment>
<keyword evidence="7" id="KW-1185">Reference proteome</keyword>
<evidence type="ECO:0000313" key="7">
    <source>
        <dbReference type="Proteomes" id="UP001057455"/>
    </source>
</evidence>
<keyword evidence="2 4" id="KW-0863">Zinc-finger</keyword>
<keyword evidence="1" id="KW-0479">Metal-binding</keyword>
<dbReference type="PROSITE" id="PS50865">
    <property type="entry name" value="ZF_MYND_2"/>
    <property type="match status" value="1"/>
</dbReference>
<evidence type="ECO:0000256" key="4">
    <source>
        <dbReference type="PROSITE-ProRule" id="PRU00134"/>
    </source>
</evidence>
<evidence type="ECO:0000256" key="3">
    <source>
        <dbReference type="ARBA" id="ARBA00022833"/>
    </source>
</evidence>
<gene>
    <name evidence="6" type="ORF">BaOVIS_002830</name>
</gene>
<dbReference type="InterPro" id="IPR002893">
    <property type="entry name" value="Znf_MYND"/>
</dbReference>
<accession>A0A9W5T7R8</accession>
<name>A0A9W5T7R8_BABOV</name>
<evidence type="ECO:0000256" key="2">
    <source>
        <dbReference type="ARBA" id="ARBA00022771"/>
    </source>
</evidence>
<organism evidence="6 7">
    <name type="scientific">Babesia ovis</name>
    <dbReference type="NCBI Taxonomy" id="5869"/>
    <lineage>
        <taxon>Eukaryota</taxon>
        <taxon>Sar</taxon>
        <taxon>Alveolata</taxon>
        <taxon>Apicomplexa</taxon>
        <taxon>Aconoidasida</taxon>
        <taxon>Piroplasmida</taxon>
        <taxon>Babesiidae</taxon>
        <taxon>Babesia</taxon>
    </lineage>
</organism>
<dbReference type="OrthoDB" id="390933at2759"/>
<reference evidence="6" key="1">
    <citation type="submission" date="2019-12" db="EMBL/GenBank/DDBJ databases">
        <title>Genome sequence of Babesia ovis.</title>
        <authorList>
            <person name="Yamagishi J."/>
            <person name="Sevinc F."/>
            <person name="Xuan X."/>
        </authorList>
    </citation>
    <scope>NUCLEOTIDE SEQUENCE</scope>
    <source>
        <strain evidence="6">Selcuk</strain>
    </source>
</reference>
<keyword evidence="3" id="KW-0862">Zinc</keyword>
<dbReference type="AlphaFoldDB" id="A0A9W5T7R8"/>
<feature type="domain" description="MYND-type" evidence="5">
    <location>
        <begin position="413"/>
        <end position="467"/>
    </location>
</feature>
<evidence type="ECO:0000259" key="5">
    <source>
        <dbReference type="PROSITE" id="PS50865"/>
    </source>
</evidence>
<dbReference type="Pfam" id="PF01753">
    <property type="entry name" value="zf-MYND"/>
    <property type="match status" value="1"/>
</dbReference>
<sequence>MGLVSFRHVYARTKYEEDNPAENTATSVVPPEEPDKDVDIEYLKELFFHSKLRPALDWAGLCLNKQHDFKFWANVSHSLGLFVLKSIFNADIPFEDSRVLRGVPSPDTGSVQSVNYIEEIKVRTSFVLLSGMLANRIPGSLRLIVRCNGYQYFEHRVSTIMREFPNFDVEALCFNMNALRTLLPFLQECQPVKLSNICHRFITSAFWRLMWLEVGVHLKDNPNTQRSQLFCTFLELASTICFGARSPTLLKRLFTSCLDSLWDPICSVLSWRVDPKVSCRVVTFIADLLIMGHQDGCIDLLTKQCLSKLMNFATKAHSAGEKYLDRYATQTLDEKNEFYHHYAVIAVEMLDDLAVVLKGMLDGSPDENMHLLYDISSLGTAKMTLPPCEVNDNESGPRYDYSDTRVFPRVLPCFNVGCKRVFHLDMPELHLEGDFPDFSYCDRCGITTYCSPECATSHWDSSHKDICAFLRAPPTFARFVPAIHEDGVPILQTIDECWMTPFVDDDGTLLTLF</sequence>
<dbReference type="Gene3D" id="6.10.140.2220">
    <property type="match status" value="1"/>
</dbReference>
<evidence type="ECO:0000313" key="6">
    <source>
        <dbReference type="EMBL" id="GFE52879.1"/>
    </source>
</evidence>
<evidence type="ECO:0000256" key="1">
    <source>
        <dbReference type="ARBA" id="ARBA00022723"/>
    </source>
</evidence>
<dbReference type="GO" id="GO:0008270">
    <property type="term" value="F:zinc ion binding"/>
    <property type="evidence" value="ECO:0007669"/>
    <property type="project" value="UniProtKB-KW"/>
</dbReference>
<dbReference type="Proteomes" id="UP001057455">
    <property type="component" value="Unassembled WGS sequence"/>
</dbReference>